<sequence>MEQTSTKWSLQAPGEKPVTLPEDVWKHICTFLDYEDALNAGKAGRPFWPFTTEQLARNLAVYPAEQSEEYTIFERVINTGHGNEVRQILFALPSRCIELSNPVKLDLALEQVRDKMKGFKKLVIYFHSYNDDMIDRIAPEQTLRFRQEMMRHIIQGMFNKREREKLKDTFEKDRKDKSAIKEVDKRVKSLTIVDLQDIEDLDLEQAPETEALLRGLESFQLSITRERREYGRLLGCSQKTLEFLNRLPNCWLNSDLLLNVTSLALCFPVVATFERVGPRSPMVDLSKCRFPKLQSLSLVNYGIWCERQLDWIFEHASTLKRLGLESCPIVYLFYCTSDALAQNEESLNNDLNDVEDYTDHTKYGNSYSIVHELGVFKTNVMWPDLFDKFRTKLPQLKEFYFDCQLCEASSSPPNANLQSNIGGSQMLGLDFNSYQAVDASGKLDLWVRIGGTDFENYFPRDRTHLQGQKDGNALIELLKHTGQCDPGDAGYDKQIEEFWEVFHPADDVDMTQEIKAV</sequence>
<proteinExistence type="predicted"/>
<dbReference type="AlphaFoldDB" id="A0A6A6RBI4"/>
<reference evidence="1" key="1">
    <citation type="journal article" date="2020" name="Stud. Mycol.">
        <title>101 Dothideomycetes genomes: a test case for predicting lifestyles and emergence of pathogens.</title>
        <authorList>
            <person name="Haridas S."/>
            <person name="Albert R."/>
            <person name="Binder M."/>
            <person name="Bloem J."/>
            <person name="Labutti K."/>
            <person name="Salamov A."/>
            <person name="Andreopoulos B."/>
            <person name="Baker S."/>
            <person name="Barry K."/>
            <person name="Bills G."/>
            <person name="Bluhm B."/>
            <person name="Cannon C."/>
            <person name="Castanera R."/>
            <person name="Culley D."/>
            <person name="Daum C."/>
            <person name="Ezra D."/>
            <person name="Gonzalez J."/>
            <person name="Henrissat B."/>
            <person name="Kuo A."/>
            <person name="Liang C."/>
            <person name="Lipzen A."/>
            <person name="Lutzoni F."/>
            <person name="Magnuson J."/>
            <person name="Mondo S."/>
            <person name="Nolan M."/>
            <person name="Ohm R."/>
            <person name="Pangilinan J."/>
            <person name="Park H.-J."/>
            <person name="Ramirez L."/>
            <person name="Alfaro M."/>
            <person name="Sun H."/>
            <person name="Tritt A."/>
            <person name="Yoshinaga Y."/>
            <person name="Zwiers L.-H."/>
            <person name="Turgeon B."/>
            <person name="Goodwin S."/>
            <person name="Spatafora J."/>
            <person name="Crous P."/>
            <person name="Grigoriev I."/>
        </authorList>
    </citation>
    <scope>NUCLEOTIDE SEQUENCE</scope>
    <source>
        <strain evidence="1">CBS 269.34</strain>
    </source>
</reference>
<protein>
    <recommendedName>
        <fullName evidence="3">F-box domain-containing protein</fullName>
    </recommendedName>
</protein>
<evidence type="ECO:0000313" key="2">
    <source>
        <dbReference type="Proteomes" id="UP000799750"/>
    </source>
</evidence>
<dbReference type="PANTHER" id="PTHR42057:SF2">
    <property type="entry name" value="F-BOX DOMAIN PROTEIN (AFU_ORTHOLOGUE AFUA_4G00200)-RELATED"/>
    <property type="match status" value="1"/>
</dbReference>
<evidence type="ECO:0000313" key="1">
    <source>
        <dbReference type="EMBL" id="KAF2501060.1"/>
    </source>
</evidence>
<dbReference type="OrthoDB" id="3140657at2759"/>
<evidence type="ECO:0008006" key="3">
    <source>
        <dbReference type="Google" id="ProtNLM"/>
    </source>
</evidence>
<dbReference type="PANTHER" id="PTHR42057">
    <property type="entry name" value="F-BOX DOMAIN PROTEIN (AFU_ORTHOLOGUE AFUA_4G00200)"/>
    <property type="match status" value="1"/>
</dbReference>
<dbReference type="EMBL" id="MU004182">
    <property type="protein sequence ID" value="KAF2501060.1"/>
    <property type="molecule type" value="Genomic_DNA"/>
</dbReference>
<accession>A0A6A6RBI4</accession>
<organism evidence="1 2">
    <name type="scientific">Lophium mytilinum</name>
    <dbReference type="NCBI Taxonomy" id="390894"/>
    <lineage>
        <taxon>Eukaryota</taxon>
        <taxon>Fungi</taxon>
        <taxon>Dikarya</taxon>
        <taxon>Ascomycota</taxon>
        <taxon>Pezizomycotina</taxon>
        <taxon>Dothideomycetes</taxon>
        <taxon>Pleosporomycetidae</taxon>
        <taxon>Mytilinidiales</taxon>
        <taxon>Mytilinidiaceae</taxon>
        <taxon>Lophium</taxon>
    </lineage>
</organism>
<dbReference type="Proteomes" id="UP000799750">
    <property type="component" value="Unassembled WGS sequence"/>
</dbReference>
<gene>
    <name evidence="1" type="ORF">BU16DRAFT_555567</name>
</gene>
<name>A0A6A6RBI4_9PEZI</name>
<keyword evidence="2" id="KW-1185">Reference proteome</keyword>